<dbReference type="InterPro" id="IPR029069">
    <property type="entry name" value="HotDog_dom_sf"/>
</dbReference>
<accession>A0A1H0QZG5</accession>
<dbReference type="CDD" id="cd03443">
    <property type="entry name" value="PaaI_thioesterase"/>
    <property type="match status" value="1"/>
</dbReference>
<evidence type="ECO:0000313" key="4">
    <source>
        <dbReference type="Proteomes" id="UP000199088"/>
    </source>
</evidence>
<dbReference type="Gene3D" id="3.10.129.10">
    <property type="entry name" value="Hotdog Thioesterase"/>
    <property type="match status" value="1"/>
</dbReference>
<keyword evidence="4" id="KW-1185">Reference proteome</keyword>
<dbReference type="AlphaFoldDB" id="A0A1H0QZG5"/>
<dbReference type="GO" id="GO:0061522">
    <property type="term" value="F:1,4-dihydroxy-2-naphthoyl-CoA thioesterase activity"/>
    <property type="evidence" value="ECO:0007669"/>
    <property type="project" value="TreeGrafter"/>
</dbReference>
<dbReference type="InterPro" id="IPR003736">
    <property type="entry name" value="PAAI_dom"/>
</dbReference>
<dbReference type="Proteomes" id="UP000199088">
    <property type="component" value="Unassembled WGS sequence"/>
</dbReference>
<dbReference type="Pfam" id="PF03061">
    <property type="entry name" value="4HBT"/>
    <property type="match status" value="1"/>
</dbReference>
<dbReference type="InterPro" id="IPR006683">
    <property type="entry name" value="Thioestr_dom"/>
</dbReference>
<name>A0A1H0QZG5_9ACTN</name>
<dbReference type="STRING" id="1052260.SAMN05660199_03409"/>
<feature type="domain" description="Thioesterase" evidence="2">
    <location>
        <begin position="83"/>
        <end position="160"/>
    </location>
</feature>
<sequence length="178" mass="18643">MPGYRAGVAAEPTRERTYTWGDPSISAAEVMTSAGIDVLRGIAEGRLPAAPIAMTLGMGLESVEPGKVVFTLEPAEFHYNPIGSVHGGVYATILDSATGCAVHSMLPAGVGYTSLDLTVKFLRAMTTRTGLARCTGTVTHLGGRTALAEARLTDADDRLLATATSSILVMRPEPRVVQ</sequence>
<dbReference type="PANTHER" id="PTHR43240">
    <property type="entry name" value="1,4-DIHYDROXY-2-NAPHTHOYL-COA THIOESTERASE 1"/>
    <property type="match status" value="1"/>
</dbReference>
<keyword evidence="1" id="KW-0378">Hydrolase</keyword>
<dbReference type="GO" id="GO:0005829">
    <property type="term" value="C:cytosol"/>
    <property type="evidence" value="ECO:0007669"/>
    <property type="project" value="TreeGrafter"/>
</dbReference>
<evidence type="ECO:0000313" key="3">
    <source>
        <dbReference type="EMBL" id="SDP22617.1"/>
    </source>
</evidence>
<proteinExistence type="predicted"/>
<gene>
    <name evidence="3" type="ORF">SAMN05660199_03409</name>
</gene>
<organism evidence="3 4">
    <name type="scientific">Klenkia soli</name>
    <dbReference type="NCBI Taxonomy" id="1052260"/>
    <lineage>
        <taxon>Bacteria</taxon>
        <taxon>Bacillati</taxon>
        <taxon>Actinomycetota</taxon>
        <taxon>Actinomycetes</taxon>
        <taxon>Geodermatophilales</taxon>
        <taxon>Geodermatophilaceae</taxon>
        <taxon>Klenkia</taxon>
    </lineage>
</organism>
<evidence type="ECO:0000259" key="2">
    <source>
        <dbReference type="Pfam" id="PF03061"/>
    </source>
</evidence>
<dbReference type="PANTHER" id="PTHR43240:SF1">
    <property type="entry name" value="BLR5584 PROTEIN"/>
    <property type="match status" value="1"/>
</dbReference>
<dbReference type="EMBL" id="FNIR01000011">
    <property type="protein sequence ID" value="SDP22617.1"/>
    <property type="molecule type" value="Genomic_DNA"/>
</dbReference>
<dbReference type="NCBIfam" id="TIGR00369">
    <property type="entry name" value="unchar_dom_1"/>
    <property type="match status" value="1"/>
</dbReference>
<reference evidence="4" key="1">
    <citation type="submission" date="2016-10" db="EMBL/GenBank/DDBJ databases">
        <authorList>
            <person name="Varghese N."/>
            <person name="Submissions S."/>
        </authorList>
    </citation>
    <scope>NUCLEOTIDE SEQUENCE [LARGE SCALE GENOMIC DNA]</scope>
    <source>
        <strain evidence="4">DSM 45843</strain>
    </source>
</reference>
<evidence type="ECO:0000256" key="1">
    <source>
        <dbReference type="ARBA" id="ARBA00022801"/>
    </source>
</evidence>
<protein>
    <submittedName>
        <fullName evidence="3">Uncharacterized domain 1-containing protein</fullName>
    </submittedName>
</protein>
<dbReference type="SUPFAM" id="SSF54637">
    <property type="entry name" value="Thioesterase/thiol ester dehydrase-isomerase"/>
    <property type="match status" value="1"/>
</dbReference>